<gene>
    <name evidence="3" type="ORF">J2Z32_000154</name>
</gene>
<evidence type="ECO:0000313" key="3">
    <source>
        <dbReference type="EMBL" id="MBP1903542.1"/>
    </source>
</evidence>
<proteinExistence type="inferred from homology"/>
<dbReference type="Pfam" id="PF04519">
    <property type="entry name" value="Bactofilin"/>
    <property type="match status" value="1"/>
</dbReference>
<feature type="region of interest" description="Disordered" evidence="2">
    <location>
        <begin position="117"/>
        <end position="149"/>
    </location>
</feature>
<feature type="compositionally biased region" description="Low complexity" evidence="2">
    <location>
        <begin position="132"/>
        <end position="149"/>
    </location>
</feature>
<dbReference type="RefSeq" id="WP_210087241.1">
    <property type="nucleotide sequence ID" value="NZ_JAGGKG010000001.1"/>
</dbReference>
<dbReference type="Proteomes" id="UP001519272">
    <property type="component" value="Unassembled WGS sequence"/>
</dbReference>
<sequence length="149" mass="15598">MFKSKVKATKVDPNTTDTIIGEGSSFEGNIKSDAGLRVEGQIKGDIECQGDVTIGEKGLVHSNISARNIIIAGTVHGNVHATNKLSINAKGKLYGDIVTHTLCIEEGSIFEGTSKMENVTESNGNSNMNANAKSTSEASSSKSTPKGND</sequence>
<accession>A0ABS4FLT7</accession>
<evidence type="ECO:0000256" key="2">
    <source>
        <dbReference type="SAM" id="MobiDB-lite"/>
    </source>
</evidence>
<name>A0ABS4FLT7_9BACL</name>
<comment type="caution">
    <text evidence="3">The sequence shown here is derived from an EMBL/GenBank/DDBJ whole genome shotgun (WGS) entry which is preliminary data.</text>
</comment>
<dbReference type="PANTHER" id="PTHR35024">
    <property type="entry name" value="HYPOTHETICAL CYTOSOLIC PROTEIN"/>
    <property type="match status" value="1"/>
</dbReference>
<evidence type="ECO:0000256" key="1">
    <source>
        <dbReference type="ARBA" id="ARBA00044755"/>
    </source>
</evidence>
<comment type="similarity">
    <text evidence="1">Belongs to the bactofilin family.</text>
</comment>
<keyword evidence="4" id="KW-1185">Reference proteome</keyword>
<dbReference type="EMBL" id="JAGGKG010000001">
    <property type="protein sequence ID" value="MBP1903542.1"/>
    <property type="molecule type" value="Genomic_DNA"/>
</dbReference>
<feature type="compositionally biased region" description="Polar residues" evidence="2">
    <location>
        <begin position="117"/>
        <end position="131"/>
    </location>
</feature>
<dbReference type="InterPro" id="IPR007607">
    <property type="entry name" value="BacA/B"/>
</dbReference>
<evidence type="ECO:0000313" key="4">
    <source>
        <dbReference type="Proteomes" id="UP001519272"/>
    </source>
</evidence>
<dbReference type="PANTHER" id="PTHR35024:SF4">
    <property type="entry name" value="POLYMER-FORMING CYTOSKELETAL PROTEIN"/>
    <property type="match status" value="1"/>
</dbReference>
<reference evidence="3 4" key="1">
    <citation type="submission" date="2021-03" db="EMBL/GenBank/DDBJ databases">
        <title>Genomic Encyclopedia of Type Strains, Phase IV (KMG-IV): sequencing the most valuable type-strain genomes for metagenomic binning, comparative biology and taxonomic classification.</title>
        <authorList>
            <person name="Goeker M."/>
        </authorList>
    </citation>
    <scope>NUCLEOTIDE SEQUENCE [LARGE SCALE GENOMIC DNA]</scope>
    <source>
        <strain evidence="3 4">DSM 14349</strain>
    </source>
</reference>
<organism evidence="3 4">
    <name type="scientific">Paenibacillus turicensis</name>
    <dbReference type="NCBI Taxonomy" id="160487"/>
    <lineage>
        <taxon>Bacteria</taxon>
        <taxon>Bacillati</taxon>
        <taxon>Bacillota</taxon>
        <taxon>Bacilli</taxon>
        <taxon>Bacillales</taxon>
        <taxon>Paenibacillaceae</taxon>
        <taxon>Paenibacillus</taxon>
    </lineage>
</organism>
<protein>
    <submittedName>
        <fullName evidence="3">Cytoskeletal protein CcmA (Bactofilin family)</fullName>
    </submittedName>
</protein>